<organism evidence="2 3">
    <name type="scientific">Chryseobacterium shigense</name>
    <dbReference type="NCBI Taxonomy" id="297244"/>
    <lineage>
        <taxon>Bacteria</taxon>
        <taxon>Pseudomonadati</taxon>
        <taxon>Bacteroidota</taxon>
        <taxon>Flavobacteriia</taxon>
        <taxon>Flavobacteriales</taxon>
        <taxon>Weeksellaceae</taxon>
        <taxon>Chryseobacterium group</taxon>
        <taxon>Chryseobacterium</taxon>
    </lineage>
</organism>
<dbReference type="EMBL" id="FTNY01000008">
    <property type="protein sequence ID" value="SIS55648.1"/>
    <property type="molecule type" value="Genomic_DNA"/>
</dbReference>
<dbReference type="Proteomes" id="UP000186373">
    <property type="component" value="Unassembled WGS sequence"/>
</dbReference>
<evidence type="ECO:0008006" key="4">
    <source>
        <dbReference type="Google" id="ProtNLM"/>
    </source>
</evidence>
<reference evidence="3" key="1">
    <citation type="submission" date="2017-01" db="EMBL/GenBank/DDBJ databases">
        <authorList>
            <person name="Varghese N."/>
            <person name="Submissions S."/>
        </authorList>
    </citation>
    <scope>NUCLEOTIDE SEQUENCE [LARGE SCALE GENOMIC DNA]</scope>
    <source>
        <strain evidence="3">DSM 17126</strain>
    </source>
</reference>
<gene>
    <name evidence="2" type="ORF">SAMN05421639_10820</name>
</gene>
<keyword evidence="1" id="KW-0732">Signal</keyword>
<dbReference type="RefSeq" id="WP_123912012.1">
    <property type="nucleotide sequence ID" value="NZ_MUGP01000014.1"/>
</dbReference>
<dbReference type="PROSITE" id="PS51257">
    <property type="entry name" value="PROKAR_LIPOPROTEIN"/>
    <property type="match status" value="1"/>
</dbReference>
<accession>A0A1N7K279</accession>
<feature type="chain" id="PRO_5012771845" description="Lipoprotein" evidence="1">
    <location>
        <begin position="24"/>
        <end position="323"/>
    </location>
</feature>
<dbReference type="OrthoDB" id="1149023at2"/>
<evidence type="ECO:0000313" key="3">
    <source>
        <dbReference type="Proteomes" id="UP000186373"/>
    </source>
</evidence>
<name>A0A1N7K279_9FLAO</name>
<feature type="signal peptide" evidence="1">
    <location>
        <begin position="1"/>
        <end position="23"/>
    </location>
</feature>
<evidence type="ECO:0000256" key="1">
    <source>
        <dbReference type="SAM" id="SignalP"/>
    </source>
</evidence>
<proteinExistence type="predicted"/>
<dbReference type="AlphaFoldDB" id="A0A1N7K279"/>
<evidence type="ECO:0000313" key="2">
    <source>
        <dbReference type="EMBL" id="SIS55648.1"/>
    </source>
</evidence>
<keyword evidence="3" id="KW-1185">Reference proteome</keyword>
<protein>
    <recommendedName>
        <fullName evidence="4">Lipoprotein</fullName>
    </recommendedName>
</protein>
<sequence length="323" mass="37236">MKRYILLLTILLTTLSCSQTSNNQLNMKQNSDINSKNIIEKTLQNIKHYPKEPKYVIYHTNGMCNFEIFINDIKVTKSFNNESFSTGNEINPYLTGNTNTLKVVLYPREDLGKLDTQTEFDVKVESYENTDKLSAEKQQDNLFVYNAPKDKDKLFKEAGKDRFEETKTFKLSNVPFTIEGWKDSQDLRNLDKKILEAKVLEAYKMIEAAFKAKDLDKIAQFSYNKIKDQAVAQYFDKEEVQEGWDELISIAKAENLEFMPLSNYELVFYGDGKLVGLKSIKKEKGFRGASALLCKFKKDGSLTGAELDYLLHIPKGKTEFEIY</sequence>